<dbReference type="EMBL" id="SNXK01000001">
    <property type="protein sequence ID" value="TDP42487.1"/>
    <property type="molecule type" value="Genomic_DNA"/>
</dbReference>
<keyword evidence="2" id="KW-0472">Membrane</keyword>
<sequence length="377" mass="39526">MIHPAPPHEGAVPPSLPPSTDIPVVRAWGESSPNPGPEPTPSRRRSPVMLAIVAIVVLLTAAGAVTGYLLTRPGEPRMAVGDCVSRNELPVEYACADDLAVYRVHAREPMQHPFALSCMKFEKATRAVADPSPTDGETVLCLEPTEKNATDAGGLRPGDCIDVRKSGGEIERSTCGFTGGPHVVIATELHVKVPVTDRACESHPETREAYAQSSLGGRAVVICTKPAEDSDSMAGAFVGECASNVSMKTIACAHRSATHRVLSVRTQYTEPADPKCEEVTNANAASVSLNDNTDLRVVVCLGPIDQNHLGYARPGDCVTGYAGTAGLPRLVSCDDSSADGRVTSVYDEANIGCSAGEARMSRETGVSHGSTICLVAT</sequence>
<keyword evidence="2" id="KW-1133">Transmembrane helix</keyword>
<evidence type="ECO:0000256" key="2">
    <source>
        <dbReference type="SAM" id="Phobius"/>
    </source>
</evidence>
<dbReference type="Proteomes" id="UP000295087">
    <property type="component" value="Unassembled WGS sequence"/>
</dbReference>
<evidence type="ECO:0000313" key="3">
    <source>
        <dbReference type="EMBL" id="TDP42487.1"/>
    </source>
</evidence>
<feature type="region of interest" description="Disordered" evidence="1">
    <location>
        <begin position="1"/>
        <end position="44"/>
    </location>
</feature>
<dbReference type="AlphaFoldDB" id="A0A4R6PVV0"/>
<keyword evidence="4" id="KW-1185">Reference proteome</keyword>
<gene>
    <name evidence="3" type="ORF">DFR75_1011599</name>
</gene>
<evidence type="ECO:0000256" key="1">
    <source>
        <dbReference type="SAM" id="MobiDB-lite"/>
    </source>
</evidence>
<reference evidence="3 4" key="1">
    <citation type="submission" date="2019-03" db="EMBL/GenBank/DDBJ databases">
        <title>Genomic Encyclopedia of Type Strains, Phase IV (KMG-IV): sequencing the most valuable type-strain genomes for metagenomic binning, comparative biology and taxonomic classification.</title>
        <authorList>
            <person name="Goeker M."/>
        </authorList>
    </citation>
    <scope>NUCLEOTIDE SEQUENCE [LARGE SCALE GENOMIC DNA]</scope>
    <source>
        <strain evidence="3 4">DSM 44496</strain>
    </source>
</reference>
<evidence type="ECO:0000313" key="4">
    <source>
        <dbReference type="Proteomes" id="UP000295087"/>
    </source>
</evidence>
<organism evidence="3 4">
    <name type="scientific">Nocardia ignorata</name>
    <dbReference type="NCBI Taxonomy" id="145285"/>
    <lineage>
        <taxon>Bacteria</taxon>
        <taxon>Bacillati</taxon>
        <taxon>Actinomycetota</taxon>
        <taxon>Actinomycetes</taxon>
        <taxon>Mycobacteriales</taxon>
        <taxon>Nocardiaceae</taxon>
        <taxon>Nocardia</taxon>
    </lineage>
</organism>
<comment type="caution">
    <text evidence="3">The sequence shown here is derived from an EMBL/GenBank/DDBJ whole genome shotgun (WGS) entry which is preliminary data.</text>
</comment>
<keyword evidence="2" id="KW-0812">Transmembrane</keyword>
<proteinExistence type="predicted"/>
<feature type="transmembrane region" description="Helical" evidence="2">
    <location>
        <begin position="48"/>
        <end position="70"/>
    </location>
</feature>
<name>A0A4R6PVV0_NOCIG</name>
<accession>A0A4R6PVV0</accession>
<protein>
    <submittedName>
        <fullName evidence="3">Uncharacterized protein</fullName>
    </submittedName>
</protein>